<keyword evidence="5" id="KW-1185">Reference proteome</keyword>
<evidence type="ECO:0000256" key="2">
    <source>
        <dbReference type="SAM" id="MobiDB-lite"/>
    </source>
</evidence>
<dbReference type="VEuPathDB" id="FungiDB:TRICI_000711"/>
<evidence type="ECO:0000313" key="4">
    <source>
        <dbReference type="EMBL" id="KAA8917144.1"/>
    </source>
</evidence>
<sequence length="560" mass="63506">MIGQKLKEAFVLQILTPRTKFSGGRGNWPLQILSQDNGFLNTTGNNEILDKLVGIESILSHHEGLLVGQHERLKRLEDSGSIRAEDTNDIGYGLETGNNLPPLTIPNDHNTPAIRVLRLPKIRALIGEYPRDYFYDIEIHRKMPTLGQDVVLPELDKTTCDGLLSAYYSKVHCHHPVLDYGTLLHYYNRLFNEPFSWTIETAIVLVVLALGEVASSASAQITANDKQGNSLPGMMYFDPAFHVIGKEAQFDFGLRAQIAQAQVLSGIYFAYLAYPLLSWRMIHSASTTVQLMLSRASDIDSLIDDEIRLFWSSFLIESDRLAEFELPRSGIESMVDDMPLPSIADSPDTVIIHFLAEISIRRLLNRVHNTLYSSKANDRSIKSLLDICEELNRQLETWHQSTPESARPSLGMEPPPDSDSERALILRIRYYACTHIIFRPFVLRVIDSTSDDEFGIYKDKVLENSIRCISAIRMYIHNVVYELARPSPYTWTLAMSTFGAILVITAASMSPPLKNYLPDIVSLQDMAIRTLSPWAEEDSSIKSVIWLMEHLKHRRQFEIR</sequence>
<gene>
    <name evidence="4" type="ORF">TRICI_000711</name>
</gene>
<feature type="region of interest" description="Disordered" evidence="2">
    <location>
        <begin position="398"/>
        <end position="418"/>
    </location>
</feature>
<dbReference type="CDD" id="cd12148">
    <property type="entry name" value="fungal_TF_MHR"/>
    <property type="match status" value="1"/>
</dbReference>
<dbReference type="InterPro" id="IPR007219">
    <property type="entry name" value="XnlR_reg_dom"/>
</dbReference>
<evidence type="ECO:0000313" key="5">
    <source>
        <dbReference type="Proteomes" id="UP000761534"/>
    </source>
</evidence>
<feature type="domain" description="Xylanolytic transcriptional activator regulatory" evidence="3">
    <location>
        <begin position="164"/>
        <end position="400"/>
    </location>
</feature>
<keyword evidence="1" id="KW-0539">Nucleus</keyword>
<organism evidence="4 5">
    <name type="scientific">Trichomonascus ciferrii</name>
    <dbReference type="NCBI Taxonomy" id="44093"/>
    <lineage>
        <taxon>Eukaryota</taxon>
        <taxon>Fungi</taxon>
        <taxon>Dikarya</taxon>
        <taxon>Ascomycota</taxon>
        <taxon>Saccharomycotina</taxon>
        <taxon>Dipodascomycetes</taxon>
        <taxon>Dipodascales</taxon>
        <taxon>Trichomonascaceae</taxon>
        <taxon>Trichomonascus</taxon>
        <taxon>Trichomonascus ciferrii complex</taxon>
    </lineage>
</organism>
<dbReference type="InterPro" id="IPR053181">
    <property type="entry name" value="EcdB-like_regulator"/>
</dbReference>
<reference evidence="4" key="1">
    <citation type="journal article" date="2019" name="G3 (Bethesda)">
        <title>Genome Assemblies of Two Rare Opportunistic Yeast Pathogens: Diutina rugosa (syn. Candida rugosa) and Trichomonascus ciferrii (syn. Candida ciferrii).</title>
        <authorList>
            <person name="Mixao V."/>
            <person name="Saus E."/>
            <person name="Hansen A.P."/>
            <person name="Lass-Florl C."/>
            <person name="Gabaldon T."/>
        </authorList>
    </citation>
    <scope>NUCLEOTIDE SEQUENCE</scope>
    <source>
        <strain evidence="4">CBS 4856</strain>
    </source>
</reference>
<name>A0A642VCZ1_9ASCO</name>
<dbReference type="PANTHER" id="PTHR47785">
    <property type="entry name" value="ZN(II)2CYS6 TRANSCRIPTION FACTOR (EUROFUNG)-RELATED-RELATED"/>
    <property type="match status" value="1"/>
</dbReference>
<comment type="caution">
    <text evidence="4">The sequence shown here is derived from an EMBL/GenBank/DDBJ whole genome shotgun (WGS) entry which is preliminary data.</text>
</comment>
<evidence type="ECO:0000256" key="1">
    <source>
        <dbReference type="ARBA" id="ARBA00023242"/>
    </source>
</evidence>
<dbReference type="Proteomes" id="UP000761534">
    <property type="component" value="Unassembled WGS sequence"/>
</dbReference>
<dbReference type="Pfam" id="PF04082">
    <property type="entry name" value="Fungal_trans"/>
    <property type="match status" value="1"/>
</dbReference>
<protein>
    <recommendedName>
        <fullName evidence="3">Xylanolytic transcriptional activator regulatory domain-containing protein</fullName>
    </recommendedName>
</protein>
<dbReference type="EMBL" id="SWFS01000063">
    <property type="protein sequence ID" value="KAA8917144.1"/>
    <property type="molecule type" value="Genomic_DNA"/>
</dbReference>
<proteinExistence type="predicted"/>
<dbReference type="OrthoDB" id="4685598at2759"/>
<evidence type="ECO:0000259" key="3">
    <source>
        <dbReference type="Pfam" id="PF04082"/>
    </source>
</evidence>
<dbReference type="AlphaFoldDB" id="A0A642VCZ1"/>
<accession>A0A642VCZ1</accession>